<sequence>MRSMKLGVHCPRRARRHPSPHSWSLRKRTDSSRTTTVVNFRHNSNPSISAVLTFRVLFTGSRKIGSVLTGGICRKSPTSTTWMSPNGTRGTCLYRRNSLSRRSHSVLVNIETSSITRRSSGAKCLLLIARFKCMRKLASVRPRISVATLPVSAVFTTASSRCQLVQNASTASITRLLPVPPAPPRKSSSWSSVKRTSKLSVQ</sequence>
<accession>A0A080Z6N0</accession>
<organism evidence="2 3">
    <name type="scientific">Phytophthora nicotianae P1976</name>
    <dbReference type="NCBI Taxonomy" id="1317066"/>
    <lineage>
        <taxon>Eukaryota</taxon>
        <taxon>Sar</taxon>
        <taxon>Stramenopiles</taxon>
        <taxon>Oomycota</taxon>
        <taxon>Peronosporomycetes</taxon>
        <taxon>Peronosporales</taxon>
        <taxon>Peronosporaceae</taxon>
        <taxon>Phytophthora</taxon>
    </lineage>
</organism>
<feature type="region of interest" description="Disordered" evidence="1">
    <location>
        <begin position="176"/>
        <end position="202"/>
    </location>
</feature>
<dbReference type="AlphaFoldDB" id="A0A080Z6N0"/>
<evidence type="ECO:0000256" key="1">
    <source>
        <dbReference type="SAM" id="MobiDB-lite"/>
    </source>
</evidence>
<proteinExistence type="predicted"/>
<evidence type="ECO:0000313" key="2">
    <source>
        <dbReference type="EMBL" id="ETO62291.1"/>
    </source>
</evidence>
<feature type="compositionally biased region" description="Basic residues" evidence="1">
    <location>
        <begin position="10"/>
        <end position="19"/>
    </location>
</feature>
<dbReference type="EMBL" id="ANJA01003620">
    <property type="protein sequence ID" value="ETO62291.1"/>
    <property type="molecule type" value="Genomic_DNA"/>
</dbReference>
<feature type="region of interest" description="Disordered" evidence="1">
    <location>
        <begin position="1"/>
        <end position="30"/>
    </location>
</feature>
<dbReference type="Proteomes" id="UP000028582">
    <property type="component" value="Unassembled WGS sequence"/>
</dbReference>
<protein>
    <submittedName>
        <fullName evidence="2">Uncharacterized protein</fullName>
    </submittedName>
</protein>
<comment type="caution">
    <text evidence="2">The sequence shown here is derived from an EMBL/GenBank/DDBJ whole genome shotgun (WGS) entry which is preliminary data.</text>
</comment>
<name>A0A080Z6N0_PHYNI</name>
<gene>
    <name evidence="2" type="ORF">F444_19779</name>
</gene>
<dbReference type="OrthoDB" id="139865at2759"/>
<reference evidence="2 3" key="1">
    <citation type="submission" date="2013-11" db="EMBL/GenBank/DDBJ databases">
        <title>The Genome Sequence of Phytophthora parasitica P1976.</title>
        <authorList>
            <consortium name="The Broad Institute Genomics Platform"/>
            <person name="Russ C."/>
            <person name="Tyler B."/>
            <person name="Panabieres F."/>
            <person name="Shan W."/>
            <person name="Tripathy S."/>
            <person name="Grunwald N."/>
            <person name="Machado M."/>
            <person name="Johnson C.S."/>
            <person name="Walker B."/>
            <person name="Young S."/>
            <person name="Zeng Q."/>
            <person name="Gargeya S."/>
            <person name="Fitzgerald M."/>
            <person name="Haas B."/>
            <person name="Abouelleil A."/>
            <person name="Allen A.W."/>
            <person name="Alvarado L."/>
            <person name="Arachchi H.M."/>
            <person name="Berlin A.M."/>
            <person name="Chapman S.B."/>
            <person name="Gainer-Dewar J."/>
            <person name="Goldberg J."/>
            <person name="Griggs A."/>
            <person name="Gujja S."/>
            <person name="Hansen M."/>
            <person name="Howarth C."/>
            <person name="Imamovic A."/>
            <person name="Ireland A."/>
            <person name="Larimer J."/>
            <person name="McCowan C."/>
            <person name="Murphy C."/>
            <person name="Pearson M."/>
            <person name="Poon T.W."/>
            <person name="Priest M."/>
            <person name="Roberts A."/>
            <person name="Saif S."/>
            <person name="Shea T."/>
            <person name="Sisk P."/>
            <person name="Sykes S."/>
            <person name="Wortman J."/>
            <person name="Nusbaum C."/>
            <person name="Birren B."/>
        </authorList>
    </citation>
    <scope>NUCLEOTIDE SEQUENCE [LARGE SCALE GENOMIC DNA]</scope>
    <source>
        <strain evidence="2 3">P1976</strain>
    </source>
</reference>
<feature type="compositionally biased region" description="Low complexity" evidence="1">
    <location>
        <begin position="186"/>
        <end position="202"/>
    </location>
</feature>
<evidence type="ECO:0000313" key="3">
    <source>
        <dbReference type="Proteomes" id="UP000028582"/>
    </source>
</evidence>